<protein>
    <submittedName>
        <fullName evidence="1">Uncharacterized protein</fullName>
    </submittedName>
</protein>
<gene>
    <name evidence="3" type="ORF">D3868_28040</name>
    <name evidence="1" type="ORF">pRhico079</name>
    <name evidence="2" type="ORF">SIM66_00625</name>
</gene>
<dbReference type="AlphaFoldDB" id="Q6QW53"/>
<dbReference type="GeneID" id="56447884"/>
<accession>Q6QW53</accession>
<dbReference type="RefSeq" id="WP_015989326.1">
    <property type="nucleotide sequence ID" value="NZ_CP032342.1"/>
</dbReference>
<sequence length="266" mass="29600">MSRRSKRPKAQRTGCPIADLRAMRPDDKDRPALAAKVVGMMRSGVYGHEDGVPVLLTQAQRIAASDALTPADWRASQPSADAAERWTDGQPNTVTSRPTICREALTVKRAATLDNRGWVWNAEVVRLHLAEAMDTMRRMRFPANEVPSTKVAACIEFARTRAELEALMLDWLGDVKALVAAPTPKELRSLDETLPWLYAVTDWRHRIVASLRASGMSWRSVAAKVNHEIARRTGGEGISYETARRWEEKAVDQIVKALNSKRHAAA</sequence>
<dbReference type="EMBL" id="CP032342">
    <property type="protein sequence ID" value="QCO12862.1"/>
    <property type="molecule type" value="Genomic_DNA"/>
</dbReference>
<reference evidence="2 5" key="3">
    <citation type="submission" date="2023-11" db="EMBL/GenBank/DDBJ databases">
        <title>MicrobeMod: A computational toolkit for identifying prokaryotic methylation and restriction-modification with nanopore sequencing.</title>
        <authorList>
            <person name="Crits-Christoph A."/>
            <person name="Kang S.C."/>
            <person name="Lee H."/>
            <person name="Ostrov N."/>
        </authorList>
    </citation>
    <scope>NUCLEOTIDE SEQUENCE [LARGE SCALE GENOMIC DNA]</scope>
    <source>
        <strain evidence="2 5">ATCC 29145</strain>
    </source>
</reference>
<organism evidence="1">
    <name type="scientific">Azospirillum brasilense</name>
    <dbReference type="NCBI Taxonomy" id="192"/>
    <lineage>
        <taxon>Bacteria</taxon>
        <taxon>Pseudomonadati</taxon>
        <taxon>Pseudomonadota</taxon>
        <taxon>Alphaproteobacteria</taxon>
        <taxon>Rhodospirillales</taxon>
        <taxon>Azospirillaceae</taxon>
        <taxon>Azospirillum</taxon>
    </lineage>
</organism>
<keyword evidence="1" id="KW-0614">Plasmid</keyword>
<dbReference type="Proteomes" id="UP000298774">
    <property type="component" value="Plasmid p3"/>
</dbReference>
<evidence type="ECO:0000313" key="5">
    <source>
        <dbReference type="Proteomes" id="UP001277471"/>
    </source>
</evidence>
<evidence type="ECO:0000313" key="4">
    <source>
        <dbReference type="Proteomes" id="UP000298774"/>
    </source>
</evidence>
<name>Q6QW53_AZOBR</name>
<reference evidence="3 4" key="2">
    <citation type="submission" date="2018-09" db="EMBL/GenBank/DDBJ databases">
        <title>Whole genome based analysis of evolution and adaptive divergence in Indian and Brazilian strains of Azospirillum brasilense.</title>
        <authorList>
            <person name="Singh C."/>
            <person name="Tripathi A.K."/>
        </authorList>
    </citation>
    <scope>NUCLEOTIDE SEQUENCE [LARGE SCALE GENOMIC DNA]</scope>
    <source>
        <strain evidence="3 4">MTCC4038</strain>
        <plasmid evidence="3 4">p3</plasmid>
    </source>
</reference>
<proteinExistence type="predicted"/>
<evidence type="ECO:0000313" key="2">
    <source>
        <dbReference type="EMBL" id="MDX5949713.1"/>
    </source>
</evidence>
<dbReference type="EMBL" id="JAWXYC010000001">
    <property type="protein sequence ID" value="MDX5949713.1"/>
    <property type="molecule type" value="Genomic_DNA"/>
</dbReference>
<reference evidence="1" key="1">
    <citation type="journal article" date="2004" name="FEMS Microbiol. Lett.">
        <title>Annotation of the pRhico plasmid of Azospirillum brasilense reveals its role in determining the outer surface composition.</title>
        <authorList>
            <person name="Vanbleu E."/>
            <person name="Marchal K."/>
            <person name="Lambrecht M."/>
            <person name="Mathys J."/>
            <person name="Vanderleyden J."/>
        </authorList>
    </citation>
    <scope>NUCLEOTIDE SEQUENCE</scope>
    <source>
        <plasmid evidence="1">90 MDa</plasmid>
    </source>
</reference>
<dbReference type="EMBL" id="AY523974">
    <property type="protein sequence ID" value="AAS83067.1"/>
    <property type="molecule type" value="Genomic_DNA"/>
</dbReference>
<evidence type="ECO:0000313" key="1">
    <source>
        <dbReference type="EMBL" id="AAS83067.1"/>
    </source>
</evidence>
<dbReference type="Proteomes" id="UP001277471">
    <property type="component" value="Unassembled WGS sequence"/>
</dbReference>
<geneLocation type="plasmid" evidence="1">
    <name>90 MDa</name>
</geneLocation>
<geneLocation type="plasmid" evidence="3 4">
    <name>p3</name>
</geneLocation>
<keyword evidence="5" id="KW-1185">Reference proteome</keyword>
<evidence type="ECO:0000313" key="3">
    <source>
        <dbReference type="EMBL" id="QCO12862.1"/>
    </source>
</evidence>